<sequence length="160" mass="18582">MKTRLAVIVKKAVMMNHHMLRTLKSMMMILDYYENEDLGVNEEGNDSQQNRQRDCGEDEGVYGGQLLAAIDEDGNNNMFPIAMAIVEAKTKDSWSWFITELTTDIGRVEDFGWTFISDKRKGIVETFDELLPLADHIFCLRLVYANFRMKFKKKELKDLM</sequence>
<dbReference type="AlphaFoldDB" id="A0A5J5BSJ7"/>
<dbReference type="Pfam" id="PF10551">
    <property type="entry name" value="MULE"/>
    <property type="match status" value="1"/>
</dbReference>
<evidence type="ECO:0000313" key="2">
    <source>
        <dbReference type="EMBL" id="KAA8545040.1"/>
    </source>
</evidence>
<organism evidence="2 3">
    <name type="scientific">Nyssa sinensis</name>
    <dbReference type="NCBI Taxonomy" id="561372"/>
    <lineage>
        <taxon>Eukaryota</taxon>
        <taxon>Viridiplantae</taxon>
        <taxon>Streptophyta</taxon>
        <taxon>Embryophyta</taxon>
        <taxon>Tracheophyta</taxon>
        <taxon>Spermatophyta</taxon>
        <taxon>Magnoliopsida</taxon>
        <taxon>eudicotyledons</taxon>
        <taxon>Gunneridae</taxon>
        <taxon>Pentapetalae</taxon>
        <taxon>asterids</taxon>
        <taxon>Cornales</taxon>
        <taxon>Nyssaceae</taxon>
        <taxon>Nyssa</taxon>
    </lineage>
</organism>
<dbReference type="PANTHER" id="PTHR31973:SF187">
    <property type="entry name" value="MUTATOR TRANSPOSASE MUDRA PROTEIN"/>
    <property type="match status" value="1"/>
</dbReference>
<keyword evidence="3" id="KW-1185">Reference proteome</keyword>
<proteinExistence type="predicted"/>
<evidence type="ECO:0000259" key="1">
    <source>
        <dbReference type="Pfam" id="PF10551"/>
    </source>
</evidence>
<dbReference type="PANTHER" id="PTHR31973">
    <property type="entry name" value="POLYPROTEIN, PUTATIVE-RELATED"/>
    <property type="match status" value="1"/>
</dbReference>
<reference evidence="2 3" key="1">
    <citation type="submission" date="2019-09" db="EMBL/GenBank/DDBJ databases">
        <title>A chromosome-level genome assembly of the Chinese tupelo Nyssa sinensis.</title>
        <authorList>
            <person name="Yang X."/>
            <person name="Kang M."/>
            <person name="Yang Y."/>
            <person name="Xiong H."/>
            <person name="Wang M."/>
            <person name="Zhang Z."/>
            <person name="Wang Z."/>
            <person name="Wu H."/>
            <person name="Ma T."/>
            <person name="Liu J."/>
            <person name="Xi Z."/>
        </authorList>
    </citation>
    <scope>NUCLEOTIDE SEQUENCE [LARGE SCALE GENOMIC DNA]</scope>
    <source>
        <strain evidence="2">J267</strain>
        <tissue evidence="2">Leaf</tissue>
    </source>
</reference>
<feature type="domain" description="MULE transposase" evidence="1">
    <location>
        <begin position="62"/>
        <end position="146"/>
    </location>
</feature>
<accession>A0A5J5BSJ7</accession>
<dbReference type="Proteomes" id="UP000325577">
    <property type="component" value="Linkage Group LG10"/>
</dbReference>
<gene>
    <name evidence="2" type="ORF">F0562_019861</name>
</gene>
<evidence type="ECO:0000313" key="3">
    <source>
        <dbReference type="Proteomes" id="UP000325577"/>
    </source>
</evidence>
<protein>
    <recommendedName>
        <fullName evidence="1">MULE transposase domain-containing protein</fullName>
    </recommendedName>
</protein>
<dbReference type="EMBL" id="CM018033">
    <property type="protein sequence ID" value="KAA8545040.1"/>
    <property type="molecule type" value="Genomic_DNA"/>
</dbReference>
<dbReference type="InterPro" id="IPR018289">
    <property type="entry name" value="MULE_transposase_dom"/>
</dbReference>
<dbReference type="OrthoDB" id="1435110at2759"/>
<name>A0A5J5BSJ7_9ASTE</name>